<dbReference type="PIRSF" id="PIRSF001434">
    <property type="entry name" value="CGS"/>
    <property type="match status" value="1"/>
</dbReference>
<dbReference type="GO" id="GO:0005737">
    <property type="term" value="C:cytoplasm"/>
    <property type="evidence" value="ECO:0007669"/>
    <property type="project" value="TreeGrafter"/>
</dbReference>
<dbReference type="EC" id="2.5.1.49" evidence="8"/>
<dbReference type="KEGG" id="dtn:DTL3_0209"/>
<dbReference type="FunFam" id="3.40.640.10:FF:000035">
    <property type="entry name" value="O-succinylhomoserine sulfhydrylase"/>
    <property type="match status" value="1"/>
</dbReference>
<evidence type="ECO:0000256" key="4">
    <source>
        <dbReference type="ARBA" id="ARBA00022898"/>
    </source>
</evidence>
<dbReference type="PATRIC" id="fig|1006576.9.peg.205"/>
<name>A0A0C7NZU9_DEFTU</name>
<dbReference type="InterPro" id="IPR015421">
    <property type="entry name" value="PyrdxlP-dep_Trfase_major"/>
</dbReference>
<evidence type="ECO:0000256" key="7">
    <source>
        <dbReference type="RuleBase" id="RU362118"/>
    </source>
</evidence>
<gene>
    <name evidence="8" type="ORF">DTL3_0209</name>
</gene>
<dbReference type="Proteomes" id="UP000032809">
    <property type="component" value="Chromosome I"/>
</dbReference>
<dbReference type="STRING" id="1006576.DTL3_0209"/>
<comment type="similarity">
    <text evidence="2 7">Belongs to the trans-sulfuration enzymes family.</text>
</comment>
<dbReference type="RefSeq" id="WP_045087149.1">
    <property type="nucleotide sequence ID" value="NZ_LN824141.1"/>
</dbReference>
<dbReference type="CDD" id="cd00614">
    <property type="entry name" value="CGS_like"/>
    <property type="match status" value="1"/>
</dbReference>
<feature type="modified residue" description="N6-(pyridoxal phosphate)lysine" evidence="6">
    <location>
        <position position="209"/>
    </location>
</feature>
<evidence type="ECO:0000313" key="8">
    <source>
        <dbReference type="EMBL" id="CEP77540.1"/>
    </source>
</evidence>
<dbReference type="InterPro" id="IPR006235">
    <property type="entry name" value="OAc-hSer/O-AcSer_sulfhydrylase"/>
</dbReference>
<dbReference type="InterPro" id="IPR054542">
    <property type="entry name" value="Cys_met_metab_PP"/>
</dbReference>
<reference evidence="9" key="1">
    <citation type="submission" date="2014-11" db="EMBL/GenBank/DDBJ databases">
        <authorList>
            <person name="Wibberg D."/>
        </authorList>
    </citation>
    <scope>NUCLEOTIDE SEQUENCE [LARGE SCALE GENOMIC DNA]</scope>
    <source>
        <strain evidence="9">L3</strain>
    </source>
</reference>
<evidence type="ECO:0000256" key="3">
    <source>
        <dbReference type="ARBA" id="ARBA00022679"/>
    </source>
</evidence>
<dbReference type="GO" id="GO:0003961">
    <property type="term" value="F:O-acetylhomoserine aminocarboxypropyltransferase activity"/>
    <property type="evidence" value="ECO:0007669"/>
    <property type="project" value="UniProtKB-EC"/>
</dbReference>
<dbReference type="HOGENOM" id="CLU_018986_4_0_0"/>
<dbReference type="Gene3D" id="3.40.640.10">
    <property type="entry name" value="Type I PLP-dependent aspartate aminotransferase-like (Major domain)"/>
    <property type="match status" value="1"/>
</dbReference>
<dbReference type="PROSITE" id="PS00868">
    <property type="entry name" value="CYS_MET_METAB_PP"/>
    <property type="match status" value="1"/>
</dbReference>
<sequence>MAKKNYKFDTLMIHAGYNSDPTTGSNVVPIYQTSSYMFKDTNHAVSLFSLEESGNIYTRMENPTTEVLEKRIATLEAGVGALATASGQAAETISVLNITKSGDEILCSSSLYGGTFTLFKNTLGRLGIKTIFFDVTDLDMLHKKISKKTKLIYVETIGNPELSVPDFEKIAKIAHENGIPLIVDNTFATPFLCKPFEFGADIIIHSLTKYINGHGTCIGGIIVDSGKFDWNNGKFPELSEPDPAFHGVNFFEKFGNRAYIQKARSQFLRDIGSTISPINSFLILQGLETLSLRMQRHCSNALQIAQYLQNDPRVNWVIYPGLENHKTHVNSKKYLKNGFGGILTFGLKGGLEAGKQFIEHLELFQHVANVGDVRSLAIHPASTTHQQLTKEEQLASGVTEDMIRLSIGLEDVIDLIEDINQSLTKATTFQGELGNKCL</sequence>
<dbReference type="GO" id="GO:0030170">
    <property type="term" value="F:pyridoxal phosphate binding"/>
    <property type="evidence" value="ECO:0007669"/>
    <property type="project" value="InterPro"/>
</dbReference>
<dbReference type="Gene3D" id="3.90.1150.10">
    <property type="entry name" value="Aspartate Aminotransferase, domain 1"/>
    <property type="match status" value="1"/>
</dbReference>
<organism evidence="8 9">
    <name type="scientific">Defluviitoga tunisiensis</name>
    <dbReference type="NCBI Taxonomy" id="1006576"/>
    <lineage>
        <taxon>Bacteria</taxon>
        <taxon>Thermotogati</taxon>
        <taxon>Thermotogota</taxon>
        <taxon>Thermotogae</taxon>
        <taxon>Petrotogales</taxon>
        <taxon>Petrotogaceae</taxon>
        <taxon>Defluviitoga</taxon>
    </lineage>
</organism>
<dbReference type="InterPro" id="IPR000277">
    <property type="entry name" value="Cys/Met-Metab_PyrdxlP-dep_enz"/>
</dbReference>
<keyword evidence="4 6" id="KW-0663">Pyridoxal phosphate</keyword>
<dbReference type="EMBL" id="LN824141">
    <property type="protein sequence ID" value="CEP77540.1"/>
    <property type="molecule type" value="Genomic_DNA"/>
</dbReference>
<evidence type="ECO:0000256" key="1">
    <source>
        <dbReference type="ARBA" id="ARBA00001933"/>
    </source>
</evidence>
<dbReference type="GO" id="GO:0019346">
    <property type="term" value="P:transsulfuration"/>
    <property type="evidence" value="ECO:0007669"/>
    <property type="project" value="InterPro"/>
</dbReference>
<comment type="pathway">
    <text evidence="5">Amino-acid biosynthesis; L-methionine biosynthesis via de novo pathway; L-homocysteine from O-acetyl-L-homoserine: step 1/1.</text>
</comment>
<dbReference type="InterPro" id="IPR015422">
    <property type="entry name" value="PyrdxlP-dep_Trfase_small"/>
</dbReference>
<evidence type="ECO:0000256" key="5">
    <source>
        <dbReference type="ARBA" id="ARBA00060553"/>
    </source>
</evidence>
<dbReference type="PANTHER" id="PTHR43797">
    <property type="entry name" value="HOMOCYSTEINE/CYSTEINE SYNTHASE"/>
    <property type="match status" value="1"/>
</dbReference>
<proteinExistence type="inferred from homology"/>
<dbReference type="NCBIfam" id="TIGR01326">
    <property type="entry name" value="OAH_OAS_sulfhy"/>
    <property type="match status" value="1"/>
</dbReference>
<dbReference type="GO" id="GO:0004124">
    <property type="term" value="F:cysteine synthase activity"/>
    <property type="evidence" value="ECO:0007669"/>
    <property type="project" value="TreeGrafter"/>
</dbReference>
<evidence type="ECO:0000313" key="9">
    <source>
        <dbReference type="Proteomes" id="UP000032809"/>
    </source>
</evidence>
<dbReference type="AlphaFoldDB" id="A0A0C7NZU9"/>
<dbReference type="Pfam" id="PF01053">
    <property type="entry name" value="Cys_Met_Meta_PP"/>
    <property type="match status" value="1"/>
</dbReference>
<dbReference type="InterPro" id="IPR015424">
    <property type="entry name" value="PyrdxlP-dep_Trfase"/>
</dbReference>
<evidence type="ECO:0000256" key="2">
    <source>
        <dbReference type="ARBA" id="ARBA00009077"/>
    </source>
</evidence>
<comment type="cofactor">
    <cofactor evidence="1 7">
        <name>pyridoxal 5'-phosphate</name>
        <dbReference type="ChEBI" id="CHEBI:597326"/>
    </cofactor>
</comment>
<dbReference type="GO" id="GO:0071269">
    <property type="term" value="P:L-homocysteine biosynthetic process"/>
    <property type="evidence" value="ECO:0007669"/>
    <property type="project" value="TreeGrafter"/>
</dbReference>
<keyword evidence="3 8" id="KW-0808">Transferase</keyword>
<dbReference type="GO" id="GO:0006535">
    <property type="term" value="P:cysteine biosynthetic process from serine"/>
    <property type="evidence" value="ECO:0007669"/>
    <property type="project" value="TreeGrafter"/>
</dbReference>
<dbReference type="OrthoDB" id="9780685at2"/>
<protein>
    <submittedName>
        <fullName evidence="8">O-acetylhomoserine sulfhydrylase</fullName>
        <ecNumber evidence="8">2.5.1.49</ecNumber>
    </submittedName>
</protein>
<dbReference type="SUPFAM" id="SSF53383">
    <property type="entry name" value="PLP-dependent transferases"/>
    <property type="match status" value="1"/>
</dbReference>
<evidence type="ECO:0000256" key="6">
    <source>
        <dbReference type="PIRSR" id="PIRSR001434-2"/>
    </source>
</evidence>
<keyword evidence="9" id="KW-1185">Reference proteome</keyword>
<accession>A0A0C7NZU9</accession>
<dbReference type="PANTHER" id="PTHR43797:SF2">
    <property type="entry name" value="HOMOCYSTEINE_CYSTEINE SYNTHASE"/>
    <property type="match status" value="1"/>
</dbReference>